<comment type="function">
    <text evidence="2">PPIases accelerate the folding of proteins. It catalyzes the cis-trans isomerization of proline imidic peptide bonds in oligopeptides.</text>
</comment>
<evidence type="ECO:0000259" key="8">
    <source>
        <dbReference type="PROSITE" id="PS50059"/>
    </source>
</evidence>
<dbReference type="EMBL" id="ML993971">
    <property type="protein sequence ID" value="KAF2201554.1"/>
    <property type="molecule type" value="Genomic_DNA"/>
</dbReference>
<proteinExistence type="inferred from homology"/>
<evidence type="ECO:0000256" key="6">
    <source>
        <dbReference type="PROSITE-ProRule" id="PRU00277"/>
    </source>
</evidence>
<sequence length="128" mass="13624">MSVAPGVTKTVLKPGNGTDFPEPGQEVSMEYTGWLYDPKKPDNKGSQFDSSVGRGDLKTPIGVGRVIKGWDEGILGNDKVARMSLGEKATLTISSEYGYGNRGFPGHIPPNSPLIFDVELKGINGKSA</sequence>
<protein>
    <recommendedName>
        <fullName evidence="6">peptidylprolyl isomerase</fullName>
        <ecNumber evidence="6">5.2.1.8</ecNumber>
    </recommendedName>
</protein>
<evidence type="ECO:0000256" key="7">
    <source>
        <dbReference type="SAM" id="MobiDB-lite"/>
    </source>
</evidence>
<evidence type="ECO:0000256" key="1">
    <source>
        <dbReference type="ARBA" id="ARBA00000971"/>
    </source>
</evidence>
<accession>A0A9P4JNM3</accession>
<dbReference type="GO" id="GO:0005737">
    <property type="term" value="C:cytoplasm"/>
    <property type="evidence" value="ECO:0007669"/>
    <property type="project" value="TreeGrafter"/>
</dbReference>
<keyword evidence="3 6" id="KW-0697">Rotamase</keyword>
<dbReference type="Proteomes" id="UP000799536">
    <property type="component" value="Unassembled WGS sequence"/>
</dbReference>
<dbReference type="FunFam" id="3.10.50.40:FF:000050">
    <property type="entry name" value="Peptidylprolyl isomerase"/>
    <property type="match status" value="1"/>
</dbReference>
<dbReference type="InterPro" id="IPR001179">
    <property type="entry name" value="PPIase_FKBP_dom"/>
</dbReference>
<evidence type="ECO:0000313" key="9">
    <source>
        <dbReference type="EMBL" id="KAF2201554.1"/>
    </source>
</evidence>
<dbReference type="PANTHER" id="PTHR10516:SF447">
    <property type="entry name" value="FK506-BINDING PROTEIN 1B"/>
    <property type="match status" value="1"/>
</dbReference>
<dbReference type="Pfam" id="PF00254">
    <property type="entry name" value="FKBP_C"/>
    <property type="match status" value="1"/>
</dbReference>
<dbReference type="PANTHER" id="PTHR10516">
    <property type="entry name" value="PEPTIDYL-PROLYL CIS-TRANS ISOMERASE"/>
    <property type="match status" value="1"/>
</dbReference>
<comment type="similarity">
    <text evidence="5">Belongs to the FKBP-type PPIase family. FKBP1 subfamily.</text>
</comment>
<dbReference type="OrthoDB" id="1902587at2759"/>
<dbReference type="SUPFAM" id="SSF54534">
    <property type="entry name" value="FKBP-like"/>
    <property type="match status" value="1"/>
</dbReference>
<comment type="catalytic activity">
    <reaction evidence="1 6">
        <text>[protein]-peptidylproline (omega=180) = [protein]-peptidylproline (omega=0)</text>
        <dbReference type="Rhea" id="RHEA:16237"/>
        <dbReference type="Rhea" id="RHEA-COMP:10747"/>
        <dbReference type="Rhea" id="RHEA-COMP:10748"/>
        <dbReference type="ChEBI" id="CHEBI:83833"/>
        <dbReference type="ChEBI" id="CHEBI:83834"/>
        <dbReference type="EC" id="5.2.1.8"/>
    </reaction>
</comment>
<dbReference type="InterPro" id="IPR050689">
    <property type="entry name" value="FKBP-type_PPIase"/>
</dbReference>
<evidence type="ECO:0000313" key="10">
    <source>
        <dbReference type="Proteomes" id="UP000799536"/>
    </source>
</evidence>
<evidence type="ECO:0000256" key="4">
    <source>
        <dbReference type="ARBA" id="ARBA00023235"/>
    </source>
</evidence>
<dbReference type="GO" id="GO:0003755">
    <property type="term" value="F:peptidyl-prolyl cis-trans isomerase activity"/>
    <property type="evidence" value="ECO:0007669"/>
    <property type="project" value="UniProtKB-KW"/>
</dbReference>
<name>A0A9P4JNM3_9PLEO</name>
<evidence type="ECO:0000256" key="2">
    <source>
        <dbReference type="ARBA" id="ARBA00002388"/>
    </source>
</evidence>
<comment type="caution">
    <text evidence="9">The sequence shown here is derived from an EMBL/GenBank/DDBJ whole genome shotgun (WGS) entry which is preliminary data.</text>
</comment>
<gene>
    <name evidence="9" type="ORF">GQ43DRAFT_32324</name>
</gene>
<keyword evidence="4 6" id="KW-0413">Isomerase</keyword>
<feature type="region of interest" description="Disordered" evidence="7">
    <location>
        <begin position="1"/>
        <end position="25"/>
    </location>
</feature>
<feature type="domain" description="PPIase FKBP-type" evidence="8">
    <location>
        <begin position="24"/>
        <end position="124"/>
    </location>
</feature>
<dbReference type="AlphaFoldDB" id="A0A9P4JNM3"/>
<keyword evidence="10" id="KW-1185">Reference proteome</keyword>
<dbReference type="PROSITE" id="PS50059">
    <property type="entry name" value="FKBP_PPIASE"/>
    <property type="match status" value="1"/>
</dbReference>
<dbReference type="InterPro" id="IPR046357">
    <property type="entry name" value="PPIase_dom_sf"/>
</dbReference>
<dbReference type="Gene3D" id="3.10.50.40">
    <property type="match status" value="1"/>
</dbReference>
<reference evidence="9" key="1">
    <citation type="journal article" date="2020" name="Stud. Mycol.">
        <title>101 Dothideomycetes genomes: a test case for predicting lifestyles and emergence of pathogens.</title>
        <authorList>
            <person name="Haridas S."/>
            <person name="Albert R."/>
            <person name="Binder M."/>
            <person name="Bloem J."/>
            <person name="Labutti K."/>
            <person name="Salamov A."/>
            <person name="Andreopoulos B."/>
            <person name="Baker S."/>
            <person name="Barry K."/>
            <person name="Bills G."/>
            <person name="Bluhm B."/>
            <person name="Cannon C."/>
            <person name="Castanera R."/>
            <person name="Culley D."/>
            <person name="Daum C."/>
            <person name="Ezra D."/>
            <person name="Gonzalez J."/>
            <person name="Henrissat B."/>
            <person name="Kuo A."/>
            <person name="Liang C."/>
            <person name="Lipzen A."/>
            <person name="Lutzoni F."/>
            <person name="Magnuson J."/>
            <person name="Mondo S."/>
            <person name="Nolan M."/>
            <person name="Ohm R."/>
            <person name="Pangilinan J."/>
            <person name="Park H.-J."/>
            <person name="Ramirez L."/>
            <person name="Alfaro M."/>
            <person name="Sun H."/>
            <person name="Tritt A."/>
            <person name="Yoshinaga Y."/>
            <person name="Zwiers L.-H."/>
            <person name="Turgeon B."/>
            <person name="Goodwin S."/>
            <person name="Spatafora J."/>
            <person name="Crous P."/>
            <person name="Grigoriev I."/>
        </authorList>
    </citation>
    <scope>NUCLEOTIDE SEQUENCE</scope>
    <source>
        <strain evidence="9">ATCC 74209</strain>
    </source>
</reference>
<evidence type="ECO:0000256" key="5">
    <source>
        <dbReference type="ARBA" id="ARBA00038106"/>
    </source>
</evidence>
<dbReference type="EC" id="5.2.1.8" evidence="6"/>
<evidence type="ECO:0000256" key="3">
    <source>
        <dbReference type="ARBA" id="ARBA00023110"/>
    </source>
</evidence>
<organism evidence="9 10">
    <name type="scientific">Delitschia confertaspora ATCC 74209</name>
    <dbReference type="NCBI Taxonomy" id="1513339"/>
    <lineage>
        <taxon>Eukaryota</taxon>
        <taxon>Fungi</taxon>
        <taxon>Dikarya</taxon>
        <taxon>Ascomycota</taxon>
        <taxon>Pezizomycotina</taxon>
        <taxon>Dothideomycetes</taxon>
        <taxon>Pleosporomycetidae</taxon>
        <taxon>Pleosporales</taxon>
        <taxon>Delitschiaceae</taxon>
        <taxon>Delitschia</taxon>
    </lineage>
</organism>